<dbReference type="InterPro" id="IPR029493">
    <property type="entry name" value="RecD2-like_HHH"/>
</dbReference>
<keyword evidence="3" id="KW-0347">Helicase</keyword>
<reference evidence="9 10" key="1">
    <citation type="submission" date="2016-10" db="EMBL/GenBank/DDBJ databases">
        <authorList>
            <person name="de Groot N.N."/>
        </authorList>
    </citation>
    <scope>NUCLEOTIDE SEQUENCE [LARGE SCALE GENOMIC DNA]</scope>
    <source>
        <strain evidence="9 10">DSM 19182</strain>
    </source>
</reference>
<evidence type="ECO:0000313" key="9">
    <source>
        <dbReference type="EMBL" id="SEL44601.1"/>
    </source>
</evidence>
<dbReference type="InterPro" id="IPR027417">
    <property type="entry name" value="P-loop_NTPase"/>
</dbReference>
<dbReference type="AlphaFoldDB" id="A0A1H7Q8W0"/>
<keyword evidence="3" id="KW-0238">DNA-binding</keyword>
<dbReference type="Gene3D" id="1.10.10.2220">
    <property type="match status" value="1"/>
</dbReference>
<dbReference type="Proteomes" id="UP000321425">
    <property type="component" value="Unassembled WGS sequence"/>
</dbReference>
<dbReference type="GO" id="GO:0005524">
    <property type="term" value="F:ATP binding"/>
    <property type="evidence" value="ECO:0007669"/>
    <property type="project" value="UniProtKB-UniRule"/>
</dbReference>
<comment type="function">
    <text evidence="3">DNA-dependent ATPase and ATP-dependent 5'-3' DNA helicase. Has no activity on blunt DNA or DNA with 3'-overhangs, requires at least 10 bases of 5'-ssDNA for helicase activity.</text>
</comment>
<feature type="domain" description="UvrD-like helicase C-terminal" evidence="4">
    <location>
        <begin position="679"/>
        <end position="725"/>
    </location>
</feature>
<sequence length="801" mass="89371">MQQLDFSNEMGSEEYISGEIAAVYFSSPSNYYKVMLVKIDSTNTKVDETQTVVTGNFGQIQEGDSYKFFGKWTDHPKYGLQFQSSKYIKEKPSTEEAIVTYLSSPRFRGIGKKSAEKIVDTLGLNCIDMILDDEKVLDSIPGLNESKKEMILSVLDKEQGMQKVIIALNNYGISNKLAYKIYQRFEGDTLSVIQSNPYRLIEEIEGIGFSRADAVAEEIGIVGDAPERVKAGIVYTLEEQTMKSGDTYVEAEFLLNNSIAVLEKSRPFIIDPDLIAENIIELVDSQSIIQEEDAFYLPSLYASEWGIANALERLKINAEKETVKEAAINKKIKQFEKRRGISFGSSQKEAIKKALTSPVFLLTGGPGTGKTTVLEVIVSIYAELEDISLDPADYPNDSFPVLLAAPTGRAAKRMKETTGLPSSTIHRLLGLTGSDDDPLQESDRMLKGSLLIIDEMSMVDTWLAYQLLKAVPDNMKVIMVGDKDQLPSVGPGQVLRDLIASEEIEKKELTEIYRQNDGSSIVSLAHEIKRGDIPDDFTSKKNDRNFFPCGTNQVVDIVSLLVSKAIEKGYTAQDIQVLAPIYKGSAGIDRLNKNLQDLFNPKKEKTKEVEFMDKNYRIGDKVLQLINEPERNVFNGDMGIITGIVSKKESENNVEELVIDFDGNEVNYLRNEWNKITLSYCCSIHKSQGSEYPMVILPIVYGYGRMLKKDIIYTAITRASQTLLLCGEQNAFLKSVSENTTERLTSLASRISTSSKEENPVLEIKRKKIETPQSRADYVLTPSDVETDAVDPMIGMEGIKP</sequence>
<dbReference type="GO" id="GO:0009338">
    <property type="term" value="C:exodeoxyribonuclease V complex"/>
    <property type="evidence" value="ECO:0007669"/>
    <property type="project" value="TreeGrafter"/>
</dbReference>
<feature type="binding site" evidence="3">
    <location>
        <begin position="367"/>
        <end position="371"/>
    </location>
    <ligand>
        <name>ATP</name>
        <dbReference type="ChEBI" id="CHEBI:30616"/>
    </ligand>
</feature>
<dbReference type="STRING" id="426703.SAMN04488100_101177"/>
<dbReference type="NCBIfam" id="TIGR01448">
    <property type="entry name" value="recD_rel"/>
    <property type="match status" value="1"/>
</dbReference>
<evidence type="ECO:0000256" key="1">
    <source>
        <dbReference type="ARBA" id="ARBA00022741"/>
    </source>
</evidence>
<gene>
    <name evidence="3" type="primary">recD2</name>
    <name evidence="8" type="synonym">recD</name>
    <name evidence="8" type="ORF">APU01nite_00300</name>
    <name evidence="9" type="ORF">SAMN04488100_101177</name>
</gene>
<keyword evidence="1 3" id="KW-0547">Nucleotide-binding</keyword>
<keyword evidence="3" id="KW-0413">Isomerase</keyword>
<dbReference type="Pfam" id="PF14490">
    <property type="entry name" value="HHH_RecD2"/>
    <property type="match status" value="1"/>
</dbReference>
<dbReference type="RefSeq" id="WP_307723338.1">
    <property type="nucleotide sequence ID" value="NZ_BJUX01000001.1"/>
</dbReference>
<dbReference type="InterPro" id="IPR027785">
    <property type="entry name" value="UvrD-like_helicase_C"/>
</dbReference>
<dbReference type="InterPro" id="IPR050534">
    <property type="entry name" value="Coronavir_polyprotein_1ab"/>
</dbReference>
<evidence type="ECO:0000259" key="5">
    <source>
        <dbReference type="Pfam" id="PF14490"/>
    </source>
</evidence>
<dbReference type="Pfam" id="PF18335">
    <property type="entry name" value="SH3_13"/>
    <property type="match status" value="1"/>
</dbReference>
<dbReference type="CDD" id="cd17933">
    <property type="entry name" value="DEXSc_RecD-like"/>
    <property type="match status" value="1"/>
</dbReference>
<dbReference type="Pfam" id="PF13604">
    <property type="entry name" value="AAA_30"/>
    <property type="match status" value="1"/>
</dbReference>
<proteinExistence type="inferred from homology"/>
<evidence type="ECO:0000256" key="2">
    <source>
        <dbReference type="ARBA" id="ARBA00022840"/>
    </source>
</evidence>
<dbReference type="PANTHER" id="PTHR43788">
    <property type="entry name" value="DNA2/NAM7 HELICASE FAMILY MEMBER"/>
    <property type="match status" value="1"/>
</dbReference>
<dbReference type="EC" id="5.6.2.3" evidence="3"/>
<evidence type="ECO:0000259" key="6">
    <source>
        <dbReference type="Pfam" id="PF18335"/>
    </source>
</evidence>
<dbReference type="SUPFAM" id="SSF52540">
    <property type="entry name" value="P-loop containing nucleoside triphosphate hydrolases"/>
    <property type="match status" value="2"/>
</dbReference>
<dbReference type="Gene3D" id="2.30.30.940">
    <property type="match status" value="1"/>
</dbReference>
<evidence type="ECO:0000313" key="11">
    <source>
        <dbReference type="Proteomes" id="UP000321425"/>
    </source>
</evidence>
<dbReference type="GO" id="GO:0043139">
    <property type="term" value="F:5'-3' DNA helicase activity"/>
    <property type="evidence" value="ECO:0007669"/>
    <property type="project" value="UniProtKB-UniRule"/>
</dbReference>
<dbReference type="InterPro" id="IPR055446">
    <property type="entry name" value="RecD2_N_OB"/>
</dbReference>
<comment type="catalytic activity">
    <reaction evidence="3">
        <text>ATP + H2O = ADP + phosphate + H(+)</text>
        <dbReference type="Rhea" id="RHEA:13065"/>
        <dbReference type="ChEBI" id="CHEBI:15377"/>
        <dbReference type="ChEBI" id="CHEBI:15378"/>
        <dbReference type="ChEBI" id="CHEBI:30616"/>
        <dbReference type="ChEBI" id="CHEBI:43474"/>
        <dbReference type="ChEBI" id="CHEBI:456216"/>
        <dbReference type="EC" id="5.6.2.3"/>
    </reaction>
</comment>
<name>A0A1H7Q8W0_9LACT</name>
<evidence type="ECO:0000313" key="10">
    <source>
        <dbReference type="Proteomes" id="UP000198548"/>
    </source>
</evidence>
<dbReference type="EMBL" id="FOBL01000001">
    <property type="protein sequence ID" value="SEL44601.1"/>
    <property type="molecule type" value="Genomic_DNA"/>
</dbReference>
<dbReference type="Pfam" id="PF13538">
    <property type="entry name" value="UvrD_C_2"/>
    <property type="match status" value="1"/>
</dbReference>
<evidence type="ECO:0000256" key="3">
    <source>
        <dbReference type="HAMAP-Rule" id="MF_01488"/>
    </source>
</evidence>
<dbReference type="Gene3D" id="3.40.50.300">
    <property type="entry name" value="P-loop containing nucleotide triphosphate hydrolases"/>
    <property type="match status" value="2"/>
</dbReference>
<evidence type="ECO:0000313" key="8">
    <source>
        <dbReference type="EMBL" id="GEK87991.1"/>
    </source>
</evidence>
<dbReference type="Pfam" id="PF23139">
    <property type="entry name" value="OB_YrrC"/>
    <property type="match status" value="1"/>
</dbReference>
<keyword evidence="2 3" id="KW-0067">ATP-binding</keyword>
<comment type="similarity">
    <text evidence="3">Belongs to the RecD family. RecD2 subfamily.</text>
</comment>
<feature type="domain" description="ATP-dependent RecD2 DNA helicase SH3" evidence="6">
    <location>
        <begin position="591"/>
        <end position="661"/>
    </location>
</feature>
<dbReference type="HAMAP" id="MF_01488">
    <property type="entry name" value="RecD2"/>
    <property type="match status" value="1"/>
</dbReference>
<dbReference type="InterPro" id="IPR041451">
    <property type="entry name" value="RecD2_SH13"/>
</dbReference>
<feature type="domain" description="ATP-dependent RecD2 DNA helicase OB-fold" evidence="7">
    <location>
        <begin position="13"/>
        <end position="92"/>
    </location>
</feature>
<feature type="domain" description="ATP-dependent RecD2 DNA helicase-like helix-hairpin-helix" evidence="5">
    <location>
        <begin position="158"/>
        <end position="248"/>
    </location>
</feature>
<organism evidence="9 10">
    <name type="scientific">Alkalibacterium putridalgicola</name>
    <dbReference type="NCBI Taxonomy" id="426703"/>
    <lineage>
        <taxon>Bacteria</taxon>
        <taxon>Bacillati</taxon>
        <taxon>Bacillota</taxon>
        <taxon>Bacilli</taxon>
        <taxon>Lactobacillales</taxon>
        <taxon>Carnobacteriaceae</taxon>
        <taxon>Alkalibacterium</taxon>
    </lineage>
</organism>
<reference evidence="8 11" key="2">
    <citation type="submission" date="2019-07" db="EMBL/GenBank/DDBJ databases">
        <title>Whole genome shotgun sequence of Alkalibacterium putridalgicola NBRC 103243.</title>
        <authorList>
            <person name="Hosoyama A."/>
            <person name="Uohara A."/>
            <person name="Ohji S."/>
            <person name="Ichikawa N."/>
        </authorList>
    </citation>
    <scope>NUCLEOTIDE SEQUENCE [LARGE SCALE GENOMIC DNA]</scope>
    <source>
        <strain evidence="8 11">NBRC 103243</strain>
    </source>
</reference>
<evidence type="ECO:0000259" key="7">
    <source>
        <dbReference type="Pfam" id="PF23139"/>
    </source>
</evidence>
<dbReference type="GO" id="GO:0003677">
    <property type="term" value="F:DNA binding"/>
    <property type="evidence" value="ECO:0007669"/>
    <property type="project" value="UniProtKB-UniRule"/>
</dbReference>
<dbReference type="PANTHER" id="PTHR43788:SF6">
    <property type="entry name" value="DNA HELICASE B"/>
    <property type="match status" value="1"/>
</dbReference>
<keyword evidence="3" id="KW-0378">Hydrolase</keyword>
<evidence type="ECO:0000259" key="4">
    <source>
        <dbReference type="Pfam" id="PF13538"/>
    </source>
</evidence>
<dbReference type="GO" id="GO:0017116">
    <property type="term" value="F:single-stranded DNA helicase activity"/>
    <property type="evidence" value="ECO:0007669"/>
    <property type="project" value="TreeGrafter"/>
</dbReference>
<dbReference type="InterPro" id="IPR006345">
    <property type="entry name" value="RecD2"/>
</dbReference>
<dbReference type="GO" id="GO:0016787">
    <property type="term" value="F:hydrolase activity"/>
    <property type="evidence" value="ECO:0007669"/>
    <property type="project" value="UniProtKB-KW"/>
</dbReference>
<dbReference type="EMBL" id="BJUX01000001">
    <property type="protein sequence ID" value="GEK87991.1"/>
    <property type="molecule type" value="Genomic_DNA"/>
</dbReference>
<dbReference type="CDD" id="cd18809">
    <property type="entry name" value="SF1_C_RecD"/>
    <property type="match status" value="1"/>
</dbReference>
<keyword evidence="11" id="KW-1185">Reference proteome</keyword>
<dbReference type="GO" id="GO:0006310">
    <property type="term" value="P:DNA recombination"/>
    <property type="evidence" value="ECO:0007669"/>
    <property type="project" value="InterPro"/>
</dbReference>
<dbReference type="Proteomes" id="UP000198548">
    <property type="component" value="Unassembled WGS sequence"/>
</dbReference>
<protein>
    <recommendedName>
        <fullName evidence="3">ATP-dependent RecD2 DNA helicase</fullName>
        <ecNumber evidence="3">5.6.2.3</ecNumber>
    </recommendedName>
    <alternativeName>
        <fullName evidence="3">DNA 5'-3' helicase subunit RecD2</fullName>
    </alternativeName>
</protein>
<accession>A0A1H7Q8W0</accession>